<dbReference type="SUPFAM" id="SSF53335">
    <property type="entry name" value="S-adenosyl-L-methionine-dependent methyltransferases"/>
    <property type="match status" value="1"/>
</dbReference>
<dbReference type="AlphaFoldDB" id="A0AAU7VKH3"/>
<gene>
    <name evidence="2" type="ORF">PRVXT_002570</name>
</gene>
<dbReference type="InterPro" id="IPR029063">
    <property type="entry name" value="SAM-dependent_MTases_sf"/>
</dbReference>
<dbReference type="Pfam" id="PF08241">
    <property type="entry name" value="Methyltransf_11"/>
    <property type="match status" value="1"/>
</dbReference>
<evidence type="ECO:0000313" key="2">
    <source>
        <dbReference type="EMBL" id="XBX74526.1"/>
    </source>
</evidence>
<dbReference type="RefSeq" id="WP_350343278.1">
    <property type="nucleotide sequence ID" value="NZ_CP158367.1"/>
</dbReference>
<protein>
    <submittedName>
        <fullName evidence="2">Class I SAM-dependent methyltransferase</fullName>
    </submittedName>
</protein>
<name>A0AAU7VKH3_9FIRM</name>
<feature type="domain" description="Methyltransferase type 11" evidence="1">
    <location>
        <begin position="128"/>
        <end position="222"/>
    </location>
</feature>
<dbReference type="InterPro" id="IPR013216">
    <property type="entry name" value="Methyltransf_11"/>
</dbReference>
<dbReference type="Gene3D" id="3.40.50.150">
    <property type="entry name" value="Vaccinia Virus protein VP39"/>
    <property type="match status" value="1"/>
</dbReference>
<reference evidence="2" key="1">
    <citation type="journal article" date="2013" name="Extremophiles">
        <title>Proteinivorax tanatarense gen. nov., sp. nov., an anaerobic, haloalkaliphilic, proteolytic bacterium isolated from a decaying algal bloom, and proposal of Proteinivoraceae fam. nov.</title>
        <authorList>
            <person name="Kevbrin V."/>
            <person name="Boltyanskaya Y."/>
            <person name="Zhilina T."/>
            <person name="Kolganova T."/>
            <person name="Lavrentjeva E."/>
            <person name="Kuznetsov B."/>
        </authorList>
    </citation>
    <scope>NUCLEOTIDE SEQUENCE</scope>
    <source>
        <strain evidence="2">Z-910T</strain>
    </source>
</reference>
<keyword evidence="2" id="KW-0808">Transferase</keyword>
<sequence length="262" mass="30463">MLNWMDVTNVSFNSLMLLEEVQISWLKESNVDHEKLALALNANPHVEWYLRNKCLEINPWVDAIMKKVKKDHINNPQRVRQAEISILESLNDWIVYVVNPAVYDLQPFLNWDSQELTSVVDFTDKRVIDVGAGTGRLTFVAAQKAKTVYAVEPVWRLRKYLKEKIKEKGYDNIYVVDGLAEEIPFPDNFADATINAHVFGDKLEEHYQEFKRVTKPGGKIVMCPGNGDRDNKVHQFLIDKGFEWGRFEQPRDGMMRKYWLGC</sequence>
<accession>A0AAU7VKH3</accession>
<dbReference type="EMBL" id="CP158367">
    <property type="protein sequence ID" value="XBX74526.1"/>
    <property type="molecule type" value="Genomic_DNA"/>
</dbReference>
<reference evidence="2" key="2">
    <citation type="submission" date="2024-06" db="EMBL/GenBank/DDBJ databases">
        <authorList>
            <person name="Petrova K.O."/>
            <person name="Toshchakov S.V."/>
            <person name="Boltjanskaja Y.V."/>
            <person name="Kevbrin V."/>
        </authorList>
    </citation>
    <scope>NUCLEOTIDE SEQUENCE</scope>
    <source>
        <strain evidence="2">Z-910T</strain>
    </source>
</reference>
<keyword evidence="2" id="KW-0489">Methyltransferase</keyword>
<dbReference type="GO" id="GO:0008757">
    <property type="term" value="F:S-adenosylmethionine-dependent methyltransferase activity"/>
    <property type="evidence" value="ECO:0007669"/>
    <property type="project" value="InterPro"/>
</dbReference>
<proteinExistence type="predicted"/>
<dbReference type="GO" id="GO:0032259">
    <property type="term" value="P:methylation"/>
    <property type="evidence" value="ECO:0007669"/>
    <property type="project" value="UniProtKB-KW"/>
</dbReference>
<dbReference type="CDD" id="cd02440">
    <property type="entry name" value="AdoMet_MTases"/>
    <property type="match status" value="1"/>
</dbReference>
<organism evidence="2">
    <name type="scientific">Proteinivorax tanatarense</name>
    <dbReference type="NCBI Taxonomy" id="1260629"/>
    <lineage>
        <taxon>Bacteria</taxon>
        <taxon>Bacillati</taxon>
        <taxon>Bacillota</taxon>
        <taxon>Clostridia</taxon>
        <taxon>Eubacteriales</taxon>
        <taxon>Proteinivoracaceae</taxon>
        <taxon>Proteinivorax</taxon>
    </lineage>
</organism>
<evidence type="ECO:0000259" key="1">
    <source>
        <dbReference type="Pfam" id="PF08241"/>
    </source>
</evidence>